<dbReference type="EMBL" id="JYNZ01000003">
    <property type="protein sequence ID" value="KXK26537.1"/>
    <property type="molecule type" value="Genomic_DNA"/>
</dbReference>
<protein>
    <recommendedName>
        <fullName evidence="3">HAD family hydrolase</fullName>
    </recommendedName>
</protein>
<organism evidence="1 2">
    <name type="scientific">candidate division WS6 bacterium OLB20</name>
    <dbReference type="NCBI Taxonomy" id="1617426"/>
    <lineage>
        <taxon>Bacteria</taxon>
        <taxon>Candidatus Dojkabacteria</taxon>
    </lineage>
</organism>
<sequence>MRKSHNKYYKAVLFDWDGTAVADRYADSTEVADALIPLLEQGVFLAVISGTSYENIGPSLVEKIPPALRSNLYFGLARGAYTFTFDSTGERVTLAELVPDKDELVQLHTGVFNFHLWLLEKYGYETDIVFTRPNYCKIDMLPGLHRGDRMFISSGEMQMLNDSLHEHGVHETVPELFERLRNEIRTAGMDSTVRISTDAKYFEAGLGSKTDNTRIIWERLAQAGVKSHEVAVFGDEFSQLAEGITGSDGFIMIPELSGADFYDVSEAPQLLPEGVTHLGGGPESFIRFLHGQNHSSAL</sequence>
<dbReference type="STRING" id="1617426.TR69_WS6001000542"/>
<reference evidence="1 2" key="1">
    <citation type="submission" date="2015-02" db="EMBL/GenBank/DDBJ databases">
        <title>Improved understanding of the partial-nitritation anammox process through 23 genomes representing the majority of the microbial community.</title>
        <authorList>
            <person name="Speth D.R."/>
            <person name="In T Zandt M."/>
            <person name="Guerrero Cruz S."/>
            <person name="Jetten M.S."/>
            <person name="Dutilh B.E."/>
        </authorList>
    </citation>
    <scope>NUCLEOTIDE SEQUENCE [LARGE SCALE GENOMIC DNA]</scope>
    <source>
        <strain evidence="1">OLB20</strain>
    </source>
</reference>
<dbReference type="SUPFAM" id="SSF56784">
    <property type="entry name" value="HAD-like"/>
    <property type="match status" value="1"/>
</dbReference>
<gene>
    <name evidence="1" type="ORF">TR69_WS6001000542</name>
</gene>
<name>A0A136LY65_9BACT</name>
<dbReference type="Gene3D" id="3.40.50.1000">
    <property type="entry name" value="HAD superfamily/HAD-like"/>
    <property type="match status" value="1"/>
</dbReference>
<dbReference type="AlphaFoldDB" id="A0A136LY65"/>
<dbReference type="InterPro" id="IPR023214">
    <property type="entry name" value="HAD_sf"/>
</dbReference>
<evidence type="ECO:0008006" key="3">
    <source>
        <dbReference type="Google" id="ProtNLM"/>
    </source>
</evidence>
<evidence type="ECO:0000313" key="1">
    <source>
        <dbReference type="EMBL" id="KXK26537.1"/>
    </source>
</evidence>
<comment type="caution">
    <text evidence="1">The sequence shown here is derived from an EMBL/GenBank/DDBJ whole genome shotgun (WGS) entry which is preliminary data.</text>
</comment>
<proteinExistence type="predicted"/>
<accession>A0A136LY65</accession>
<evidence type="ECO:0000313" key="2">
    <source>
        <dbReference type="Proteomes" id="UP000070457"/>
    </source>
</evidence>
<dbReference type="InterPro" id="IPR036412">
    <property type="entry name" value="HAD-like_sf"/>
</dbReference>
<dbReference type="Proteomes" id="UP000070457">
    <property type="component" value="Unassembled WGS sequence"/>
</dbReference>